<dbReference type="InterPro" id="IPR000182">
    <property type="entry name" value="GNAT_dom"/>
</dbReference>
<evidence type="ECO:0000259" key="1">
    <source>
        <dbReference type="PROSITE" id="PS51186"/>
    </source>
</evidence>
<protein>
    <submittedName>
        <fullName evidence="2">Predicted acetyltransferase</fullName>
    </submittedName>
</protein>
<dbReference type="GO" id="GO:0016747">
    <property type="term" value="F:acyltransferase activity, transferring groups other than amino-acyl groups"/>
    <property type="evidence" value="ECO:0007669"/>
    <property type="project" value="InterPro"/>
</dbReference>
<evidence type="ECO:0000313" key="2">
    <source>
        <dbReference type="EMBL" id="STV77477.1"/>
    </source>
</evidence>
<dbReference type="CDD" id="cd04301">
    <property type="entry name" value="NAT_SF"/>
    <property type="match status" value="1"/>
</dbReference>
<keyword evidence="2" id="KW-0808">Transferase</keyword>
<organism evidence="2 3">
    <name type="scientific">Klebsiella variicola</name>
    <dbReference type="NCBI Taxonomy" id="244366"/>
    <lineage>
        <taxon>Bacteria</taxon>
        <taxon>Pseudomonadati</taxon>
        <taxon>Pseudomonadota</taxon>
        <taxon>Gammaproteobacteria</taxon>
        <taxon>Enterobacterales</taxon>
        <taxon>Enterobacteriaceae</taxon>
        <taxon>Klebsiella/Raoultella group</taxon>
        <taxon>Klebsiella</taxon>
        <taxon>Klebsiella pneumoniae complex</taxon>
    </lineage>
</organism>
<dbReference type="EMBL" id="UGKR01000004">
    <property type="protein sequence ID" value="STV77477.1"/>
    <property type="molecule type" value="Genomic_DNA"/>
</dbReference>
<proteinExistence type="predicted"/>
<sequence>MFINIVSNYSGLKYMELNFRVATKNDSEEIASLVNRAYRPNESDAGWTHESNLVAGIRISTEQVLSLFEDNSAILLLCNKSKIVACVHVQGGDLKTYIGMLATDPRKQASGIGKKMLNHAEQYAKVNFGNVIYNMSVLSSRPELLSFYERRGYVLTGEVGEYPMSAGVGKPIVYEIKVLFLEKKLP</sequence>
<dbReference type="Gene3D" id="3.40.630.30">
    <property type="match status" value="1"/>
</dbReference>
<dbReference type="Proteomes" id="UP000254545">
    <property type="component" value="Unassembled WGS sequence"/>
</dbReference>
<feature type="domain" description="N-acetyltransferase" evidence="1">
    <location>
        <begin position="17"/>
        <end position="186"/>
    </location>
</feature>
<gene>
    <name evidence="2" type="ORF">NCTC9177_07334</name>
</gene>
<reference evidence="2 3" key="1">
    <citation type="submission" date="2018-06" db="EMBL/GenBank/DDBJ databases">
        <authorList>
            <consortium name="Pathogen Informatics"/>
            <person name="Doyle S."/>
        </authorList>
    </citation>
    <scope>NUCLEOTIDE SEQUENCE [LARGE SCALE GENOMIC DNA]</scope>
    <source>
        <strain evidence="2 3">NCTC9177</strain>
    </source>
</reference>
<dbReference type="AlphaFoldDB" id="A0A7H4N3V5"/>
<dbReference type="Pfam" id="PF13508">
    <property type="entry name" value="Acetyltransf_7"/>
    <property type="match status" value="1"/>
</dbReference>
<dbReference type="PROSITE" id="PS51186">
    <property type="entry name" value="GNAT"/>
    <property type="match status" value="1"/>
</dbReference>
<evidence type="ECO:0000313" key="3">
    <source>
        <dbReference type="Proteomes" id="UP000254545"/>
    </source>
</evidence>
<name>A0A7H4N3V5_KLEVA</name>
<accession>A0A7H4N3V5</accession>
<dbReference type="SUPFAM" id="SSF55729">
    <property type="entry name" value="Acyl-CoA N-acyltransferases (Nat)"/>
    <property type="match status" value="1"/>
</dbReference>
<comment type="caution">
    <text evidence="2">The sequence shown here is derived from an EMBL/GenBank/DDBJ whole genome shotgun (WGS) entry which is preliminary data.</text>
</comment>
<dbReference type="InterPro" id="IPR016181">
    <property type="entry name" value="Acyl_CoA_acyltransferase"/>
</dbReference>